<dbReference type="HOGENOM" id="CLU_3234758_0_0_4"/>
<comment type="caution">
    <text evidence="1">The sequence shown here is derived from an EMBL/GenBank/DDBJ whole genome shotgun (WGS) entry which is preliminary data.</text>
</comment>
<reference evidence="1 2" key="1">
    <citation type="submission" date="2011-01" db="EMBL/GenBank/DDBJ databases">
        <authorList>
            <person name="Muzny D."/>
            <person name="Qin X."/>
            <person name="Deng J."/>
            <person name="Jiang H."/>
            <person name="Liu Y."/>
            <person name="Qu J."/>
            <person name="Song X.-Z."/>
            <person name="Zhang L."/>
            <person name="Thornton R."/>
            <person name="Coyle M."/>
            <person name="Francisco L."/>
            <person name="Jackson L."/>
            <person name="Javaid M."/>
            <person name="Korchina V."/>
            <person name="Kovar C."/>
            <person name="Mata R."/>
            <person name="Mathew T."/>
            <person name="Ngo R."/>
            <person name="Nguyen L."/>
            <person name="Nguyen N."/>
            <person name="Okwuonu G."/>
            <person name="Ongeri F."/>
            <person name="Pham C."/>
            <person name="Simmons D."/>
            <person name="Wilczek-Boney K."/>
            <person name="Hale W."/>
            <person name="Jakkamsetti A."/>
            <person name="Pham P."/>
            <person name="Ruth R."/>
            <person name="San Lucas F."/>
            <person name="Warren J."/>
            <person name="Zhang J."/>
            <person name="Zhao Z."/>
            <person name="Zhou C."/>
            <person name="Zhu D."/>
            <person name="Lee S."/>
            <person name="Bess C."/>
            <person name="Blankenburg K."/>
            <person name="Forbes L."/>
            <person name="Fu Q."/>
            <person name="Gubbala S."/>
            <person name="Hirani K."/>
            <person name="Jayaseelan J.C."/>
            <person name="Lara F."/>
            <person name="Munidasa M."/>
            <person name="Palculict T."/>
            <person name="Patil S."/>
            <person name="Pu L.-L."/>
            <person name="Saada N."/>
            <person name="Tang L."/>
            <person name="Weissenberger G."/>
            <person name="Zhu Y."/>
            <person name="Hemphill L."/>
            <person name="Shang Y."/>
            <person name="Youmans B."/>
            <person name="Ayvaz T."/>
            <person name="Ross M."/>
            <person name="Santibanez J."/>
            <person name="Aqrawi P."/>
            <person name="Gross S."/>
            <person name="Joshi V."/>
            <person name="Fowler G."/>
            <person name="Nazareth L."/>
            <person name="Reid J."/>
            <person name="Worley K."/>
            <person name="Petrosino J."/>
            <person name="Highlander S."/>
            <person name="Gibbs R."/>
        </authorList>
    </citation>
    <scope>NUCLEOTIDE SEQUENCE [LARGE SCALE GENOMIC DNA]</scope>
    <source>
        <strain evidence="1 2">ATCC 33394</strain>
    </source>
</reference>
<dbReference type="EMBL" id="AEWV01000029">
    <property type="protein sequence ID" value="EGC16966.1"/>
    <property type="molecule type" value="Genomic_DNA"/>
</dbReference>
<keyword evidence="2" id="KW-1185">Reference proteome</keyword>
<gene>
    <name evidence="1" type="ORF">HMPREF9098_1647</name>
</gene>
<dbReference type="Proteomes" id="UP000004088">
    <property type="component" value="Unassembled WGS sequence"/>
</dbReference>
<name>F0F0L2_9NEIS</name>
<organism evidence="1 2">
    <name type="scientific">Kingella denitrificans ATCC 33394</name>
    <dbReference type="NCBI Taxonomy" id="888741"/>
    <lineage>
        <taxon>Bacteria</taxon>
        <taxon>Pseudomonadati</taxon>
        <taxon>Pseudomonadota</taxon>
        <taxon>Betaproteobacteria</taxon>
        <taxon>Neisseriales</taxon>
        <taxon>Neisseriaceae</taxon>
        <taxon>Kingella</taxon>
    </lineage>
</organism>
<dbReference type="STRING" id="888741.HMPREF9098_1647"/>
<sequence>MKALQTFRFEGLFEWQKAELKGFISTDKAACTFYFKRDYNIAN</sequence>
<protein>
    <submittedName>
        <fullName evidence="1">Uncharacterized protein</fullName>
    </submittedName>
</protein>
<evidence type="ECO:0000313" key="1">
    <source>
        <dbReference type="EMBL" id="EGC16966.1"/>
    </source>
</evidence>
<dbReference type="AlphaFoldDB" id="F0F0L2"/>
<evidence type="ECO:0000313" key="2">
    <source>
        <dbReference type="Proteomes" id="UP000004088"/>
    </source>
</evidence>
<proteinExistence type="predicted"/>
<accession>F0F0L2</accession>